<sequence>MAAVIAFQDWETALGITSGVGCAASAEPHAACIVMSASPAELLYSESIWRELRPLARCVGAQNRQPPRENSSVNTYGGFDRNDADYRTSFASAHPRSHSSLFAFTCILADLCPAEA</sequence>
<protein>
    <submittedName>
        <fullName evidence="1">Uncharacterized protein</fullName>
    </submittedName>
</protein>
<evidence type="ECO:0000313" key="1">
    <source>
        <dbReference type="EMBL" id="RRT78778.1"/>
    </source>
</evidence>
<gene>
    <name evidence="1" type="ORF">B296_00026593</name>
</gene>
<proteinExistence type="predicted"/>
<dbReference type="EMBL" id="AMZH03001590">
    <property type="protein sequence ID" value="RRT78778.1"/>
    <property type="molecule type" value="Genomic_DNA"/>
</dbReference>
<comment type="caution">
    <text evidence="1">The sequence shown here is derived from an EMBL/GenBank/DDBJ whole genome shotgun (WGS) entry which is preliminary data.</text>
</comment>
<organism evidence="1 2">
    <name type="scientific">Ensete ventricosum</name>
    <name type="common">Abyssinian banana</name>
    <name type="synonym">Musa ensete</name>
    <dbReference type="NCBI Taxonomy" id="4639"/>
    <lineage>
        <taxon>Eukaryota</taxon>
        <taxon>Viridiplantae</taxon>
        <taxon>Streptophyta</taxon>
        <taxon>Embryophyta</taxon>
        <taxon>Tracheophyta</taxon>
        <taxon>Spermatophyta</taxon>
        <taxon>Magnoliopsida</taxon>
        <taxon>Liliopsida</taxon>
        <taxon>Zingiberales</taxon>
        <taxon>Musaceae</taxon>
        <taxon>Ensete</taxon>
    </lineage>
</organism>
<dbReference type="Proteomes" id="UP000287651">
    <property type="component" value="Unassembled WGS sequence"/>
</dbReference>
<evidence type="ECO:0000313" key="2">
    <source>
        <dbReference type="Proteomes" id="UP000287651"/>
    </source>
</evidence>
<reference evidence="1 2" key="1">
    <citation type="journal article" date="2014" name="Agronomy (Basel)">
        <title>A Draft Genome Sequence for Ensete ventricosum, the Drought-Tolerant Tree Against Hunger.</title>
        <authorList>
            <person name="Harrison J."/>
            <person name="Moore K.A."/>
            <person name="Paszkiewicz K."/>
            <person name="Jones T."/>
            <person name="Grant M."/>
            <person name="Ambacheew D."/>
            <person name="Muzemil S."/>
            <person name="Studholme D.J."/>
        </authorList>
    </citation>
    <scope>NUCLEOTIDE SEQUENCE [LARGE SCALE GENOMIC DNA]</scope>
</reference>
<name>A0A427ARD5_ENSVE</name>
<dbReference type="AlphaFoldDB" id="A0A427ARD5"/>
<accession>A0A427ARD5</accession>